<keyword evidence="5" id="KW-0723">Serine/threonine-protein kinase</keyword>
<dbReference type="GO" id="GO:0006606">
    <property type="term" value="P:protein import into nucleus"/>
    <property type="evidence" value="ECO:0007669"/>
    <property type="project" value="TreeGrafter"/>
</dbReference>
<comment type="catalytic activity">
    <reaction evidence="19">
        <text>L-seryl-[protein] + ATP = O-phospho-L-seryl-[protein] + ADP + H(+)</text>
        <dbReference type="Rhea" id="RHEA:17989"/>
        <dbReference type="Rhea" id="RHEA-COMP:9863"/>
        <dbReference type="Rhea" id="RHEA-COMP:11604"/>
        <dbReference type="ChEBI" id="CHEBI:15378"/>
        <dbReference type="ChEBI" id="CHEBI:29999"/>
        <dbReference type="ChEBI" id="CHEBI:30616"/>
        <dbReference type="ChEBI" id="CHEBI:83421"/>
        <dbReference type="ChEBI" id="CHEBI:456216"/>
        <dbReference type="EC" id="2.7.11.22"/>
    </reaction>
</comment>
<dbReference type="EMBL" id="ASGP02000007">
    <property type="protein sequence ID" value="KAH9498034.1"/>
    <property type="molecule type" value="Genomic_DNA"/>
</dbReference>
<evidence type="ECO:0000256" key="13">
    <source>
        <dbReference type="ARBA" id="ARBA00023010"/>
    </source>
</evidence>
<reference evidence="24" key="1">
    <citation type="submission" date="2013-05" db="EMBL/GenBank/DDBJ databases">
        <authorList>
            <person name="Yim A.K.Y."/>
            <person name="Chan T.F."/>
            <person name="Ji K.M."/>
            <person name="Liu X.Y."/>
            <person name="Zhou J.W."/>
            <person name="Li R.Q."/>
            <person name="Yang K.Y."/>
            <person name="Li J."/>
            <person name="Li M."/>
            <person name="Law P.T.W."/>
            <person name="Wu Y.L."/>
            <person name="Cai Z.L."/>
            <person name="Qin H."/>
            <person name="Bao Y."/>
            <person name="Leung R.K.K."/>
            <person name="Ng P.K.S."/>
            <person name="Zou J."/>
            <person name="Zhong X.J."/>
            <person name="Ran P.X."/>
            <person name="Zhong N.S."/>
            <person name="Liu Z.G."/>
            <person name="Tsui S.K.W."/>
        </authorList>
    </citation>
    <scope>NUCLEOTIDE SEQUENCE</scope>
    <source>
        <strain evidence="24">Derf</strain>
        <tissue evidence="24">Whole organism</tissue>
    </source>
</reference>
<dbReference type="SMART" id="SM00220">
    <property type="entry name" value="S_TKc"/>
    <property type="match status" value="1"/>
</dbReference>
<dbReference type="InterPro" id="IPR048883">
    <property type="entry name" value="Nup188_N-subdom_III"/>
</dbReference>
<feature type="domain" description="Protein kinase" evidence="23">
    <location>
        <begin position="1700"/>
        <end position="1982"/>
    </location>
</feature>
<keyword evidence="4" id="KW-0813">Transport</keyword>
<gene>
    <name evidence="24" type="primary">CDK5</name>
    <name evidence="24" type="ORF">DERF_013960</name>
</gene>
<evidence type="ECO:0000259" key="23">
    <source>
        <dbReference type="PROSITE" id="PS50011"/>
    </source>
</evidence>
<evidence type="ECO:0000256" key="3">
    <source>
        <dbReference type="ARBA" id="ARBA00012425"/>
    </source>
</evidence>
<dbReference type="GO" id="GO:0044611">
    <property type="term" value="C:nuclear pore inner ring"/>
    <property type="evidence" value="ECO:0007669"/>
    <property type="project" value="TreeGrafter"/>
</dbReference>
<keyword evidence="7" id="KW-0808">Transferase</keyword>
<evidence type="ECO:0000256" key="7">
    <source>
        <dbReference type="ARBA" id="ARBA00022679"/>
    </source>
</evidence>
<dbReference type="GO" id="GO:0017056">
    <property type="term" value="F:structural constituent of nuclear pore"/>
    <property type="evidence" value="ECO:0007669"/>
    <property type="project" value="InterPro"/>
</dbReference>
<evidence type="ECO:0000256" key="16">
    <source>
        <dbReference type="ARBA" id="ARBA00023306"/>
    </source>
</evidence>
<comment type="similarity">
    <text evidence="2">Belongs to the protein kinase superfamily. CMGC Ser/Thr protein kinase family. CDC2/CDKX subfamily.</text>
</comment>
<dbReference type="Pfam" id="PF00069">
    <property type="entry name" value="Pkinase"/>
    <property type="match status" value="1"/>
</dbReference>
<dbReference type="PANTHER" id="PTHR31431">
    <property type="entry name" value="NUCLEOPORIN NUP188 HOMOLOG"/>
    <property type="match status" value="1"/>
</dbReference>
<evidence type="ECO:0000256" key="2">
    <source>
        <dbReference type="ARBA" id="ARBA00006485"/>
    </source>
</evidence>
<organism evidence="24 25">
    <name type="scientific">Dermatophagoides farinae</name>
    <name type="common">American house dust mite</name>
    <dbReference type="NCBI Taxonomy" id="6954"/>
    <lineage>
        <taxon>Eukaryota</taxon>
        <taxon>Metazoa</taxon>
        <taxon>Ecdysozoa</taxon>
        <taxon>Arthropoda</taxon>
        <taxon>Chelicerata</taxon>
        <taxon>Arachnida</taxon>
        <taxon>Acari</taxon>
        <taxon>Acariformes</taxon>
        <taxon>Sarcoptiformes</taxon>
        <taxon>Astigmata</taxon>
        <taxon>Psoroptidia</taxon>
        <taxon>Analgoidea</taxon>
        <taxon>Pyroglyphidae</taxon>
        <taxon>Dermatophagoidinae</taxon>
        <taxon>Dermatophagoides</taxon>
    </lineage>
</organism>
<comment type="function">
    <text evidence="20">Probably involved in the control of the cell cycle. Interacts with D1 and D3-type G1 cyclins. Possible regulator of neuronal differentiation and/or development.</text>
</comment>
<evidence type="ECO:0000313" key="24">
    <source>
        <dbReference type="EMBL" id="KAH9498034.1"/>
    </source>
</evidence>
<dbReference type="GO" id="GO:0051028">
    <property type="term" value="P:mRNA transport"/>
    <property type="evidence" value="ECO:0007669"/>
    <property type="project" value="UniProtKB-KW"/>
</dbReference>
<keyword evidence="16" id="KW-0131">Cell cycle</keyword>
<evidence type="ECO:0000256" key="19">
    <source>
        <dbReference type="ARBA" id="ARBA00048367"/>
    </source>
</evidence>
<dbReference type="PROSITE" id="PS00107">
    <property type="entry name" value="PROTEIN_KINASE_ATP"/>
    <property type="match status" value="1"/>
</dbReference>
<keyword evidence="12" id="KW-0653">Protein transport</keyword>
<keyword evidence="25" id="KW-1185">Reference proteome</keyword>
<evidence type="ECO:0000256" key="1">
    <source>
        <dbReference type="ARBA" id="ARBA00004567"/>
    </source>
</evidence>
<dbReference type="InterPro" id="IPR008271">
    <property type="entry name" value="Ser/Thr_kinase_AS"/>
</dbReference>
<evidence type="ECO:0000256" key="9">
    <source>
        <dbReference type="ARBA" id="ARBA00022777"/>
    </source>
</evidence>
<dbReference type="InterPro" id="IPR011009">
    <property type="entry name" value="Kinase-like_dom_sf"/>
</dbReference>
<evidence type="ECO:0000256" key="8">
    <source>
        <dbReference type="ARBA" id="ARBA00022741"/>
    </source>
</evidence>
<sequence length="1994" mass="231474">MNSNNHSSEDLPRSMKNLWTLLSGSLNLKSLQFIADELESNQKQLIEGVLYYRPHDVNVDSMSKIMEMKNTMVNASFLYNLSVLLDLNARQCCDLIQSYLLYEFDGTPEMARTLFANEKQRKRLFENLWNYYYSERIFGLFCLKQILSNWKESEHVYAKIFQDFLKHINTDEQISTKLMAQLKHLIHVHEKPRHSKIQHFLSEKNSDDLTINIRKEEIQVLQLLLLYYKNFVPTAEDVLDILKCFHETGFETSNHNHSNRLPQIKSLGQFCGFLKTILIVEFLDPNGLRKCQNDDVEHYLFRGENEAVIRQIFSIIINLNSTAQEHSLLFFTWTIINQFCSIDNNQDQDVIERLGNNALQLKIFKYIESCVSCLEPMDLLKKSSVHNLIYEIIGNLLEVTFSVFDFEKFIHNDTTLTQLLIHLFTSDVIARILFDSGLTTGLGLSLRYALNLFPHRTHLLLSLLNSLAQTNMCRNLFEQLSIINTLTSFTESFDSLDINDYYTSQTDSVACIVLYNDRYLYNDHQLKLVKGSRGTIHYYEGCRLIQWNDLMMDGWKILYRRLKYLINQIKQGHMYSTINDEVILNEISKLALICSELIVHNSHSNITFFEPIVRLLLELFKLIVSVDQTTIRLFVASIIKLCVEMMRQNFMDEKEIWSTLTDKRFFPYMIGFCNQFNEILTGTDTNISTLGYILATDEFIKGNYELTISFLSLMTYMIENDEYHHDNSIIASFMFIVNDIFPSYKLWNYRRENDAHRIGRMCIQIFHHIINRVRRKMANELIMIEKICIIRLMEGQAAEQLLTIIKSGEEIVKERIVNSGNELLLEVDDQIVSIRTSILILSHLLEMYSEVTKLSSLKDKSVIEKIIFSSTNNAKPNMLLIFTHFICQKYDIYLAINALQLINQLAFKFPMSMLACFGSHTEFIRDHFLFRLETVTEDINFKIAMLNFLSTCVEYQPGLVEMFLNVSTATTNNNSILNSIIEILEEKMNGQYHCPYEFHHASLQFVVKFWLKPNIMAMNKLKNNDKFWILVTFPLFNDQRNIDNSLCSFVLKILSREIHFTKLLEKTDVSSNLTNIFDDMIDKNVIANFSAHIRHQLSDSKLWTADFINFIDGWRDFLASWTKFILTRDSTCVIKMLIKDILEYVSILIDTDIIEKKTNKLINKFSNLLLIITSDNQQFEKAILNDSEEYMKIVTEIFNKIVIHKESISFNSQISLGVFLIKLIDERRSISSPQDQELFYSIVELLNNSFRLMAKQLNSDLQPVNLNLEKRLIHVNLSIIIVMFQRCSKMNIRYLKILRHFGTSEQILNMLIYFLRKRIHLDLAQNIAPYFVVISHSSDGASLLNALNLVNQMSVNFSLTTNTIAGIDDRMNDSDFIHDIAIFSQIVRTVNNMIIHLRHHFSETCVSFIAIYLDTIREIFAAFRKQPKLKIIRLVLLILELCSSTSKYVKIWQNNHAISFKIITEEILLSSNMMVAFLLRPTLVLKTFMEEYKQSNGHDALQNMMILMLLESMKFLIDVSPGLLELFANEAINDEEAKYNNLLISTNFSFPNVDSNDILTFGSLANLINFLIKQEKDGKRIGVADDNCQLQISLLELSLVLFFTQSLIAKNSLKMIPSDEQRFFHEIHNELNTFKSNLKTHHHPRKQTSSSTMLKMTSPMMKPVPPSSIHHLSERPFIKMMLNMSIQLTSQNHSRRMQKYEKLEKIGEGTYGTVFKGKNRETGEIVALKRVRLDDDDEGVPSSALREICLLKELEHRNIVRLYDVLHSEKKLTLVFEHCDQDLKKYFDSLNGEIDPDVVKSFMFQLLRGLEFCHSHNVLHRDLKPQNLLINKNGELKLADFGLARAFGIPVRCFSAEVVTLWYRPPDVLFGAKLYTTSIDCWSAGCIFAELANAGRPLFPGSDVDDQLKRIFKLLGTPTEDTWPGVSQLPDFKIFPYYQPTANFMQVVPKLNTKGRDLLQKLLVCNPSQRMSAKDAMNHSYFIDLPSSIRNNSS</sequence>
<feature type="binding site" evidence="22">
    <location>
        <position position="1729"/>
    </location>
    <ligand>
        <name>ATP</name>
        <dbReference type="ChEBI" id="CHEBI:30616"/>
    </ligand>
</feature>
<dbReference type="PROSITE" id="PS50011">
    <property type="entry name" value="PROTEIN_KINASE_DOM"/>
    <property type="match status" value="1"/>
</dbReference>
<dbReference type="InterPro" id="IPR000719">
    <property type="entry name" value="Prot_kinase_dom"/>
</dbReference>
<evidence type="ECO:0000256" key="20">
    <source>
        <dbReference type="ARBA" id="ARBA00058111"/>
    </source>
</evidence>
<dbReference type="PROSITE" id="PS00108">
    <property type="entry name" value="PROTEIN_KINASE_ST"/>
    <property type="match status" value="1"/>
</dbReference>
<evidence type="ECO:0000256" key="22">
    <source>
        <dbReference type="PROSITE-ProRule" id="PRU10141"/>
    </source>
</evidence>
<keyword evidence="13" id="KW-0811">Translocation</keyword>
<dbReference type="CDD" id="cd07839">
    <property type="entry name" value="STKc_CDK5"/>
    <property type="match status" value="1"/>
</dbReference>
<dbReference type="Gene3D" id="3.30.200.20">
    <property type="entry name" value="Phosphorylase Kinase, domain 1"/>
    <property type="match status" value="1"/>
</dbReference>
<comment type="caution">
    <text evidence="24">The sequence shown here is derived from an EMBL/GenBank/DDBJ whole genome shotgun (WGS) entry which is preliminary data.</text>
</comment>
<dbReference type="Gene3D" id="1.10.510.10">
    <property type="entry name" value="Transferase(Phosphotransferase) domain 1"/>
    <property type="match status" value="1"/>
</dbReference>
<dbReference type="GO" id="GO:0006405">
    <property type="term" value="P:RNA export from nucleus"/>
    <property type="evidence" value="ECO:0007669"/>
    <property type="project" value="TreeGrafter"/>
</dbReference>
<dbReference type="PANTHER" id="PTHR31431:SF1">
    <property type="entry name" value="NUCLEOPORIN NUP188"/>
    <property type="match status" value="1"/>
</dbReference>
<keyword evidence="6" id="KW-0132">Cell division</keyword>
<dbReference type="GO" id="GO:0051301">
    <property type="term" value="P:cell division"/>
    <property type="evidence" value="ECO:0007669"/>
    <property type="project" value="UniProtKB-KW"/>
</dbReference>
<dbReference type="SUPFAM" id="SSF56112">
    <property type="entry name" value="Protein kinase-like (PK-like)"/>
    <property type="match status" value="1"/>
</dbReference>
<evidence type="ECO:0000256" key="18">
    <source>
        <dbReference type="ARBA" id="ARBA00047811"/>
    </source>
</evidence>
<keyword evidence="11 22" id="KW-0067">ATP-binding</keyword>
<dbReference type="InterPro" id="IPR044840">
    <property type="entry name" value="Nup188"/>
</dbReference>
<evidence type="ECO:0000256" key="4">
    <source>
        <dbReference type="ARBA" id="ARBA00022448"/>
    </source>
</evidence>
<dbReference type="GO" id="GO:0005524">
    <property type="term" value="F:ATP binding"/>
    <property type="evidence" value="ECO:0007669"/>
    <property type="project" value="UniProtKB-UniRule"/>
</dbReference>
<keyword evidence="8 22" id="KW-0547">Nucleotide-binding</keyword>
<evidence type="ECO:0000256" key="15">
    <source>
        <dbReference type="ARBA" id="ARBA00023242"/>
    </source>
</evidence>
<proteinExistence type="inferred from homology"/>
<dbReference type="InterPro" id="IPR017441">
    <property type="entry name" value="Protein_kinase_ATP_BS"/>
</dbReference>
<evidence type="ECO:0000313" key="25">
    <source>
        <dbReference type="Proteomes" id="UP000790347"/>
    </source>
</evidence>
<evidence type="ECO:0000256" key="14">
    <source>
        <dbReference type="ARBA" id="ARBA00023132"/>
    </source>
</evidence>
<keyword evidence="14" id="KW-0906">Nuclear pore complex</keyword>
<name>A0A922HS97_DERFA</name>
<comment type="subcellular location">
    <subcellularLocation>
        <location evidence="1">Nucleus</location>
        <location evidence="1">Nuclear pore complex</location>
    </subcellularLocation>
</comment>
<dbReference type="FunFam" id="1.10.510.10:FF:000184">
    <property type="entry name" value="cyclin-dependent kinase 5 homolog"/>
    <property type="match status" value="1"/>
</dbReference>
<evidence type="ECO:0000256" key="5">
    <source>
        <dbReference type="ARBA" id="ARBA00022527"/>
    </source>
</evidence>
<evidence type="ECO:0000256" key="10">
    <source>
        <dbReference type="ARBA" id="ARBA00022816"/>
    </source>
</evidence>
<evidence type="ECO:0000256" key="17">
    <source>
        <dbReference type="ARBA" id="ARBA00041295"/>
    </source>
</evidence>
<dbReference type="GO" id="GO:0004693">
    <property type="term" value="F:cyclin-dependent protein serine/threonine kinase activity"/>
    <property type="evidence" value="ECO:0007669"/>
    <property type="project" value="UniProtKB-EC"/>
</dbReference>
<evidence type="ECO:0000256" key="21">
    <source>
        <dbReference type="ARBA" id="ARBA00072568"/>
    </source>
</evidence>
<evidence type="ECO:0000256" key="12">
    <source>
        <dbReference type="ARBA" id="ARBA00022927"/>
    </source>
</evidence>
<dbReference type="GO" id="GO:0051963">
    <property type="term" value="P:regulation of synapse assembly"/>
    <property type="evidence" value="ECO:0007669"/>
    <property type="project" value="UniProtKB-ARBA"/>
</dbReference>
<keyword evidence="15" id="KW-0539">Nucleus</keyword>
<comment type="catalytic activity">
    <reaction evidence="18">
        <text>L-threonyl-[protein] + ATP = O-phospho-L-threonyl-[protein] + ADP + H(+)</text>
        <dbReference type="Rhea" id="RHEA:46608"/>
        <dbReference type="Rhea" id="RHEA-COMP:11060"/>
        <dbReference type="Rhea" id="RHEA-COMP:11605"/>
        <dbReference type="ChEBI" id="CHEBI:15378"/>
        <dbReference type="ChEBI" id="CHEBI:30013"/>
        <dbReference type="ChEBI" id="CHEBI:30616"/>
        <dbReference type="ChEBI" id="CHEBI:61977"/>
        <dbReference type="ChEBI" id="CHEBI:456216"/>
        <dbReference type="EC" id="2.7.11.22"/>
    </reaction>
</comment>
<keyword evidence="9 24" id="KW-0418">Kinase</keyword>
<evidence type="ECO:0000256" key="11">
    <source>
        <dbReference type="ARBA" id="ARBA00022840"/>
    </source>
</evidence>
<accession>A0A922HS97</accession>
<dbReference type="Proteomes" id="UP000790347">
    <property type="component" value="Unassembled WGS sequence"/>
</dbReference>
<dbReference type="Pfam" id="PF21093">
    <property type="entry name" value="Nup188_N-subdom_III"/>
    <property type="match status" value="1"/>
</dbReference>
<keyword evidence="10" id="KW-0509">mRNA transport</keyword>
<reference evidence="24" key="2">
    <citation type="journal article" date="2022" name="Res Sq">
        <title>Comparative Genomics Reveals Insights into the Divergent Evolution of Astigmatic Mites and Household Pest Adaptations.</title>
        <authorList>
            <person name="Xiong Q."/>
            <person name="Wan A.T.-Y."/>
            <person name="Liu X.-Y."/>
            <person name="Fung C.S.-H."/>
            <person name="Xiao X."/>
            <person name="Malainual N."/>
            <person name="Hou J."/>
            <person name="Wang L."/>
            <person name="Wang M."/>
            <person name="Yang K."/>
            <person name="Cui Y."/>
            <person name="Leung E."/>
            <person name="Nong W."/>
            <person name="Shin S.-K."/>
            <person name="Au S."/>
            <person name="Jeong K.Y."/>
            <person name="Chew F.T."/>
            <person name="Hui J."/>
            <person name="Leung T.F."/>
            <person name="Tungtrongchitr A."/>
            <person name="Zhong N."/>
            <person name="Liu Z."/>
            <person name="Tsui S."/>
        </authorList>
    </citation>
    <scope>NUCLEOTIDE SEQUENCE</scope>
    <source>
        <strain evidence="24">Derf</strain>
        <tissue evidence="24">Whole organism</tissue>
    </source>
</reference>
<dbReference type="EC" id="2.7.11.22" evidence="3"/>
<dbReference type="FunFam" id="3.30.200.20:FF:000144">
    <property type="entry name" value="Cyclin-dependent kinase 5"/>
    <property type="match status" value="1"/>
</dbReference>
<evidence type="ECO:0000256" key="6">
    <source>
        <dbReference type="ARBA" id="ARBA00022618"/>
    </source>
</evidence>
<protein>
    <recommendedName>
        <fullName evidence="21">Cyclin-dependent kinase 5 homolog</fullName>
        <ecNumber evidence="3">2.7.11.22</ecNumber>
    </recommendedName>
    <alternativeName>
        <fullName evidence="17">Cell division protein kinase 5</fullName>
    </alternativeName>
</protein>